<gene>
    <name evidence="14" type="ORF">FSB_LOCUS44444</name>
</gene>
<keyword evidence="8" id="KW-0418">Kinase</keyword>
<keyword evidence="7" id="KW-0547">Nucleotide-binding</keyword>
<comment type="cofactor">
    <cofactor evidence="1">
        <name>K(+)</name>
        <dbReference type="ChEBI" id="CHEBI:29103"/>
    </cofactor>
</comment>
<dbReference type="GO" id="GO:0004743">
    <property type="term" value="F:pyruvate kinase activity"/>
    <property type="evidence" value="ECO:0007669"/>
    <property type="project" value="UniProtKB-EC"/>
</dbReference>
<dbReference type="PANTHER" id="PTHR11817">
    <property type="entry name" value="PYRUVATE KINASE"/>
    <property type="match status" value="1"/>
</dbReference>
<evidence type="ECO:0000256" key="2">
    <source>
        <dbReference type="ARBA" id="ARBA00004997"/>
    </source>
</evidence>
<keyword evidence="11" id="KW-0324">Glycolysis</keyword>
<dbReference type="Gene3D" id="3.20.20.60">
    <property type="entry name" value="Phosphoenolpyruvate-binding domains"/>
    <property type="match status" value="1"/>
</dbReference>
<dbReference type="EC" id="2.7.1.40" evidence="4"/>
<dbReference type="UniPathway" id="UPA00109">
    <property type="reaction ID" value="UER00188"/>
</dbReference>
<keyword evidence="6" id="KW-0479">Metal-binding</keyword>
<evidence type="ECO:0000256" key="11">
    <source>
        <dbReference type="ARBA" id="ARBA00023152"/>
    </source>
</evidence>
<dbReference type="GO" id="GO:0005524">
    <property type="term" value="F:ATP binding"/>
    <property type="evidence" value="ECO:0007669"/>
    <property type="project" value="UniProtKB-KW"/>
</dbReference>
<comment type="pathway">
    <text evidence="2">Carbohydrate degradation; glycolysis; pyruvate from D-glyceraldehyde 3-phosphate: step 5/5.</text>
</comment>
<evidence type="ECO:0000256" key="8">
    <source>
        <dbReference type="ARBA" id="ARBA00022777"/>
    </source>
</evidence>
<evidence type="ECO:0000313" key="14">
    <source>
        <dbReference type="EMBL" id="SPD16562.1"/>
    </source>
</evidence>
<evidence type="ECO:0000256" key="3">
    <source>
        <dbReference type="ARBA" id="ARBA00008663"/>
    </source>
</evidence>
<dbReference type="InterPro" id="IPR015793">
    <property type="entry name" value="Pyrv_Knase_brl"/>
</dbReference>
<evidence type="ECO:0000259" key="13">
    <source>
        <dbReference type="Pfam" id="PF00224"/>
    </source>
</evidence>
<evidence type="ECO:0000256" key="7">
    <source>
        <dbReference type="ARBA" id="ARBA00022741"/>
    </source>
</evidence>
<accession>A0A2N9HW54</accession>
<dbReference type="SUPFAM" id="SSF51621">
    <property type="entry name" value="Phosphoenolpyruvate/pyruvate domain"/>
    <property type="match status" value="1"/>
</dbReference>
<dbReference type="GO" id="GO:0030955">
    <property type="term" value="F:potassium ion binding"/>
    <property type="evidence" value="ECO:0007669"/>
    <property type="project" value="InterPro"/>
</dbReference>
<evidence type="ECO:0000256" key="1">
    <source>
        <dbReference type="ARBA" id="ARBA00001958"/>
    </source>
</evidence>
<sequence>MDDKLLELQKQFEFAQQAKSSIQLSERNVVELGQNLRSVDVISGCLKVGMSVARFDFSLGDPDYHQEVLENLKAAVKSTKKLCAVMLDTVGAELQVVNKRKASISLQA</sequence>
<dbReference type="Pfam" id="PF00224">
    <property type="entry name" value="PK"/>
    <property type="match status" value="1"/>
</dbReference>
<keyword evidence="10" id="KW-0460">Magnesium</keyword>
<dbReference type="InterPro" id="IPR040442">
    <property type="entry name" value="Pyrv_kinase-like_dom_sf"/>
</dbReference>
<evidence type="ECO:0000256" key="4">
    <source>
        <dbReference type="ARBA" id="ARBA00012142"/>
    </source>
</evidence>
<feature type="domain" description="Pyruvate kinase barrel" evidence="13">
    <location>
        <begin position="29"/>
        <end position="101"/>
    </location>
</feature>
<keyword evidence="5" id="KW-0808">Transferase</keyword>
<protein>
    <recommendedName>
        <fullName evidence="4">pyruvate kinase</fullName>
        <ecNumber evidence="4">2.7.1.40</ecNumber>
    </recommendedName>
</protein>
<dbReference type="AlphaFoldDB" id="A0A2N9HW54"/>
<comment type="similarity">
    <text evidence="3">Belongs to the pyruvate kinase family.</text>
</comment>
<reference evidence="14" key="1">
    <citation type="submission" date="2018-02" db="EMBL/GenBank/DDBJ databases">
        <authorList>
            <person name="Cohen D.B."/>
            <person name="Kent A.D."/>
        </authorList>
    </citation>
    <scope>NUCLEOTIDE SEQUENCE</scope>
</reference>
<dbReference type="EMBL" id="OIVN01004301">
    <property type="protein sequence ID" value="SPD16562.1"/>
    <property type="molecule type" value="Genomic_DNA"/>
</dbReference>
<organism evidence="14">
    <name type="scientific">Fagus sylvatica</name>
    <name type="common">Beechnut</name>
    <dbReference type="NCBI Taxonomy" id="28930"/>
    <lineage>
        <taxon>Eukaryota</taxon>
        <taxon>Viridiplantae</taxon>
        <taxon>Streptophyta</taxon>
        <taxon>Embryophyta</taxon>
        <taxon>Tracheophyta</taxon>
        <taxon>Spermatophyta</taxon>
        <taxon>Magnoliopsida</taxon>
        <taxon>eudicotyledons</taxon>
        <taxon>Gunneridae</taxon>
        <taxon>Pentapetalae</taxon>
        <taxon>rosids</taxon>
        <taxon>fabids</taxon>
        <taxon>Fagales</taxon>
        <taxon>Fagaceae</taxon>
        <taxon>Fagus</taxon>
    </lineage>
</organism>
<evidence type="ECO:0000256" key="10">
    <source>
        <dbReference type="ARBA" id="ARBA00022842"/>
    </source>
</evidence>
<name>A0A2N9HW54_FAGSY</name>
<evidence type="ECO:0000256" key="9">
    <source>
        <dbReference type="ARBA" id="ARBA00022840"/>
    </source>
</evidence>
<keyword evidence="9" id="KW-0067">ATP-binding</keyword>
<evidence type="ECO:0000256" key="5">
    <source>
        <dbReference type="ARBA" id="ARBA00022679"/>
    </source>
</evidence>
<dbReference type="InterPro" id="IPR001697">
    <property type="entry name" value="Pyr_Knase"/>
</dbReference>
<proteinExistence type="inferred from homology"/>
<keyword evidence="12" id="KW-0670">Pyruvate</keyword>
<dbReference type="InterPro" id="IPR015813">
    <property type="entry name" value="Pyrv/PenolPyrv_kinase-like_dom"/>
</dbReference>
<evidence type="ECO:0000256" key="6">
    <source>
        <dbReference type="ARBA" id="ARBA00022723"/>
    </source>
</evidence>
<dbReference type="GO" id="GO:0016301">
    <property type="term" value="F:kinase activity"/>
    <property type="evidence" value="ECO:0007669"/>
    <property type="project" value="UniProtKB-KW"/>
</dbReference>
<evidence type="ECO:0000256" key="12">
    <source>
        <dbReference type="ARBA" id="ARBA00023317"/>
    </source>
</evidence>
<dbReference type="GO" id="GO:0000287">
    <property type="term" value="F:magnesium ion binding"/>
    <property type="evidence" value="ECO:0007669"/>
    <property type="project" value="InterPro"/>
</dbReference>